<sequence length="339" mass="37348">MMDLRQQTRFWQFHNRDAEVASLAISNVLSPVQLSPLGTDGNFHHSIQIAQIDDIYVWHSISSTGFLSKKQLARNSMFELHFVEAGGCSTVIDKHAMESGPGDALLFKDLSYQDIVCQPDTALLCIAIPAARYSMLMASKFGDPSADLLAMQPVASSRTSSIGSLKQIVDLVLSLGRDAPVQEDTSTAAQLFCEGILTFFAESWPRSSGHPTNHSARPFYIKRAMEWIQSHAADKVTLEQLAAVSGVSGRTLQLGFQSFCGLSPMAFLQNVRLQKAYQDLVSEPASTTVDEIARRWRFSNPGKFAADIRATYGENPLVIRRRPKKTSCEISASLATTRE</sequence>
<keyword evidence="1" id="KW-0805">Transcription regulation</keyword>
<evidence type="ECO:0000313" key="6">
    <source>
        <dbReference type="Proteomes" id="UP000664699"/>
    </source>
</evidence>
<feature type="domain" description="HTH araC/xylS-type" evidence="4">
    <location>
        <begin position="222"/>
        <end position="322"/>
    </location>
</feature>
<reference evidence="5 6" key="1">
    <citation type="submission" date="2021-03" db="EMBL/GenBank/DDBJ databases">
        <title>Whole genome sequence of Agrobacterium sp. strain Rnr.</title>
        <authorList>
            <person name="Mafakheri H."/>
            <person name="Taghavi S.M."/>
            <person name="Nemanja K."/>
            <person name="Osdaghi E."/>
        </authorList>
    </citation>
    <scope>NUCLEOTIDE SEQUENCE [LARGE SCALE GENOMIC DNA]</scope>
    <source>
        <strain evidence="5 6">Rnr</strain>
    </source>
</reference>
<dbReference type="Gene3D" id="1.10.10.60">
    <property type="entry name" value="Homeodomain-like"/>
    <property type="match status" value="1"/>
</dbReference>
<dbReference type="InterPro" id="IPR050204">
    <property type="entry name" value="AraC_XylS_family_regulators"/>
</dbReference>
<dbReference type="Proteomes" id="UP000664699">
    <property type="component" value="Unassembled WGS sequence"/>
</dbReference>
<comment type="caution">
    <text evidence="5">The sequence shown here is derived from an EMBL/GenBank/DDBJ whole genome shotgun (WGS) entry which is preliminary data.</text>
</comment>
<dbReference type="Pfam" id="PF12833">
    <property type="entry name" value="HTH_18"/>
    <property type="match status" value="1"/>
</dbReference>
<organism evidence="5 6">
    <name type="scientific">Agrobacterium burrii</name>
    <dbReference type="NCBI Taxonomy" id="2815339"/>
    <lineage>
        <taxon>Bacteria</taxon>
        <taxon>Pseudomonadati</taxon>
        <taxon>Pseudomonadota</taxon>
        <taxon>Alphaproteobacteria</taxon>
        <taxon>Hyphomicrobiales</taxon>
        <taxon>Rhizobiaceae</taxon>
        <taxon>Rhizobium/Agrobacterium group</taxon>
        <taxon>Agrobacterium</taxon>
        <taxon>Agrobacterium tumefaciens complex</taxon>
    </lineage>
</organism>
<dbReference type="PROSITE" id="PS01124">
    <property type="entry name" value="HTH_ARAC_FAMILY_2"/>
    <property type="match status" value="1"/>
</dbReference>
<keyword evidence="3" id="KW-0804">Transcription</keyword>
<accession>A0ABS3EQC3</accession>
<name>A0ABS3EQC3_9HYPH</name>
<evidence type="ECO:0000256" key="3">
    <source>
        <dbReference type="ARBA" id="ARBA00023163"/>
    </source>
</evidence>
<dbReference type="Pfam" id="PF14525">
    <property type="entry name" value="AraC_binding_2"/>
    <property type="match status" value="1"/>
</dbReference>
<evidence type="ECO:0000256" key="1">
    <source>
        <dbReference type="ARBA" id="ARBA00023015"/>
    </source>
</evidence>
<gene>
    <name evidence="5" type="ORF">JZX89_25995</name>
</gene>
<dbReference type="EMBL" id="JAFLNA010000019">
    <property type="protein sequence ID" value="MBO0134194.1"/>
    <property type="molecule type" value="Genomic_DNA"/>
</dbReference>
<dbReference type="InterPro" id="IPR035418">
    <property type="entry name" value="AraC-bd_2"/>
</dbReference>
<evidence type="ECO:0000313" key="5">
    <source>
        <dbReference type="EMBL" id="MBO0134194.1"/>
    </source>
</evidence>
<evidence type="ECO:0000256" key="2">
    <source>
        <dbReference type="ARBA" id="ARBA00023125"/>
    </source>
</evidence>
<dbReference type="RefSeq" id="WP_207135808.1">
    <property type="nucleotide sequence ID" value="NZ_JAFLNA010000019.1"/>
</dbReference>
<keyword evidence="2" id="KW-0238">DNA-binding</keyword>
<keyword evidence="6" id="KW-1185">Reference proteome</keyword>
<proteinExistence type="predicted"/>
<dbReference type="PANTHER" id="PTHR46796">
    <property type="entry name" value="HTH-TYPE TRANSCRIPTIONAL ACTIVATOR RHAS-RELATED"/>
    <property type="match status" value="1"/>
</dbReference>
<dbReference type="SUPFAM" id="SSF46689">
    <property type="entry name" value="Homeodomain-like"/>
    <property type="match status" value="1"/>
</dbReference>
<protein>
    <submittedName>
        <fullName evidence="5">AraC family transcriptional regulator</fullName>
    </submittedName>
</protein>
<dbReference type="SMART" id="SM00342">
    <property type="entry name" value="HTH_ARAC"/>
    <property type="match status" value="1"/>
</dbReference>
<dbReference type="InterPro" id="IPR018060">
    <property type="entry name" value="HTH_AraC"/>
</dbReference>
<evidence type="ECO:0000259" key="4">
    <source>
        <dbReference type="PROSITE" id="PS01124"/>
    </source>
</evidence>
<dbReference type="InterPro" id="IPR009057">
    <property type="entry name" value="Homeodomain-like_sf"/>
</dbReference>
<dbReference type="PANTHER" id="PTHR46796:SF12">
    <property type="entry name" value="HTH-TYPE DNA-BINDING TRANSCRIPTIONAL ACTIVATOR EUTR"/>
    <property type="match status" value="1"/>
</dbReference>